<dbReference type="GO" id="GO:0051258">
    <property type="term" value="P:protein polymerization"/>
    <property type="evidence" value="ECO:0007669"/>
    <property type="project" value="UniProtKB-ARBA"/>
</dbReference>
<feature type="domain" description="SOSEKI DIX-like" evidence="10">
    <location>
        <begin position="18"/>
        <end position="96"/>
    </location>
</feature>
<dbReference type="GO" id="GO:2000067">
    <property type="term" value="P:regulation of root morphogenesis"/>
    <property type="evidence" value="ECO:0007669"/>
    <property type="project" value="UniProtKB-ARBA"/>
</dbReference>
<evidence type="ECO:0000256" key="5">
    <source>
        <dbReference type="ARBA" id="ARBA00023136"/>
    </source>
</evidence>
<comment type="similarity">
    <text evidence="7">Belongs to the SOSEKI family.</text>
</comment>
<evidence type="ECO:0000256" key="2">
    <source>
        <dbReference type="ARBA" id="ARBA00022473"/>
    </source>
</evidence>
<sequence>MAMAMPKQHSQSPQPKKVPVVYYLCRNRHLEHPHFMEVPLSSSSEALYLRDVIIRLNALRGKGMAAMYSWSCKRSYKNGFVWHDLSEDDLVHPRRAMSTFSKVPNCWIDPARYSTNCLDFIDNTMAQATPDREFKTTATGIPTSCRNQEVCSSSSSPTILVEGTKLPHHHHCHRRLLLHHHHLLPLFEKMSHATLLAPVLLETSLPNPKEELPPHQESSLSPTEYRIYKPVGAQDASTQTDDRKGKNPVQAETRTTGVSTDDGPLDFQERDPKRTPRSNEQPEMIIESSPPLTSSSVSSVGE</sequence>
<evidence type="ECO:0000256" key="3">
    <source>
        <dbReference type="ARBA" id="ARBA00022475"/>
    </source>
</evidence>
<comment type="subunit">
    <text evidence="8">Homodimer. Forms long polymer filaments with other SOKs proteins polymers (e.g. SOK1, SOK2, SOK3 and SOK4) crucial for polar localization and biological activity. Binds to ANGUSTIFOLIA (AN).</text>
</comment>
<dbReference type="InterPro" id="IPR021182">
    <property type="entry name" value="SOK_magnoliopsida"/>
</dbReference>
<dbReference type="GO" id="GO:0090708">
    <property type="term" value="P:specification of plant organ axis polarity"/>
    <property type="evidence" value="ECO:0007669"/>
    <property type="project" value="UniProtKB-ARBA"/>
</dbReference>
<feature type="compositionally biased region" description="Low complexity" evidence="9">
    <location>
        <begin position="288"/>
        <end position="302"/>
    </location>
</feature>
<feature type="compositionally biased region" description="Polar residues" evidence="9">
    <location>
        <begin position="250"/>
        <end position="259"/>
    </location>
</feature>
<protein>
    <recommendedName>
        <fullName evidence="10">SOSEKI DIX-like domain-containing protein</fullName>
    </recommendedName>
</protein>
<name>A0A6V7PIW9_ANACO</name>
<keyword evidence="2" id="KW-0217">Developmental protein</keyword>
<dbReference type="GO" id="GO:0005886">
    <property type="term" value="C:plasma membrane"/>
    <property type="evidence" value="ECO:0007669"/>
    <property type="project" value="UniProtKB-SubCell"/>
</dbReference>
<feature type="region of interest" description="Disordered" evidence="9">
    <location>
        <begin position="232"/>
        <end position="302"/>
    </location>
</feature>
<evidence type="ECO:0000256" key="7">
    <source>
        <dbReference type="ARBA" id="ARBA00024211"/>
    </source>
</evidence>
<dbReference type="PANTHER" id="PTHR31083">
    <property type="entry name" value="UPSTREAM OF FLC PROTEIN (DUF966)"/>
    <property type="match status" value="1"/>
</dbReference>
<dbReference type="GO" id="GO:0051302">
    <property type="term" value="P:regulation of cell division"/>
    <property type="evidence" value="ECO:0007669"/>
    <property type="project" value="UniProtKB-ARBA"/>
</dbReference>
<organism evidence="11">
    <name type="scientific">Ananas comosus var. bracteatus</name>
    <name type="common">red pineapple</name>
    <dbReference type="NCBI Taxonomy" id="296719"/>
    <lineage>
        <taxon>Eukaryota</taxon>
        <taxon>Viridiplantae</taxon>
        <taxon>Streptophyta</taxon>
        <taxon>Embryophyta</taxon>
        <taxon>Tracheophyta</taxon>
        <taxon>Spermatophyta</taxon>
        <taxon>Magnoliopsida</taxon>
        <taxon>Liliopsida</taxon>
        <taxon>Poales</taxon>
        <taxon>Bromeliaceae</taxon>
        <taxon>Bromelioideae</taxon>
        <taxon>Ananas</taxon>
    </lineage>
</organism>
<evidence type="ECO:0000256" key="6">
    <source>
        <dbReference type="ARBA" id="ARBA00023306"/>
    </source>
</evidence>
<dbReference type="Pfam" id="PF06136">
    <property type="entry name" value="SOK"/>
    <property type="match status" value="1"/>
</dbReference>
<evidence type="ECO:0000259" key="10">
    <source>
        <dbReference type="Pfam" id="PF06136"/>
    </source>
</evidence>
<dbReference type="InterPro" id="IPR010369">
    <property type="entry name" value="SOK"/>
</dbReference>
<evidence type="ECO:0000256" key="1">
    <source>
        <dbReference type="ARBA" id="ARBA00004413"/>
    </source>
</evidence>
<keyword evidence="5" id="KW-0472">Membrane</keyword>
<comment type="subcellular location">
    <subcellularLocation>
        <location evidence="1">Cell membrane</location>
        <topology evidence="1">Peripheral membrane protein</topology>
        <orientation evidence="1">Cytoplasmic side</orientation>
    </subcellularLocation>
</comment>
<accession>A0A6V7PIW9</accession>
<dbReference type="PANTHER" id="PTHR31083:SF6">
    <property type="entry name" value="PROTEIN SOSEKI 3"/>
    <property type="match status" value="1"/>
</dbReference>
<reference evidence="11" key="1">
    <citation type="submission" date="2020-07" db="EMBL/GenBank/DDBJ databases">
        <authorList>
            <person name="Lin J."/>
        </authorList>
    </citation>
    <scope>NUCLEOTIDE SEQUENCE</scope>
</reference>
<proteinExistence type="inferred from homology"/>
<keyword evidence="4" id="KW-0132">Cell division</keyword>
<evidence type="ECO:0000313" key="11">
    <source>
        <dbReference type="EMBL" id="CAD1830774.1"/>
    </source>
</evidence>
<keyword evidence="6" id="KW-0131">Cell cycle</keyword>
<dbReference type="EMBL" id="LR862148">
    <property type="protein sequence ID" value="CAD1830774.1"/>
    <property type="molecule type" value="Genomic_DNA"/>
</dbReference>
<dbReference type="InterPro" id="IPR048351">
    <property type="entry name" value="SOK_DIX"/>
</dbReference>
<gene>
    <name evidence="11" type="ORF">CB5_LOCUS13985</name>
</gene>
<evidence type="ECO:0000256" key="4">
    <source>
        <dbReference type="ARBA" id="ARBA00022618"/>
    </source>
</evidence>
<dbReference type="GO" id="GO:0051301">
    <property type="term" value="P:cell division"/>
    <property type="evidence" value="ECO:0007669"/>
    <property type="project" value="UniProtKB-KW"/>
</dbReference>
<evidence type="ECO:0000256" key="9">
    <source>
        <dbReference type="SAM" id="MobiDB-lite"/>
    </source>
</evidence>
<dbReference type="AlphaFoldDB" id="A0A6V7PIW9"/>
<keyword evidence="3" id="KW-1003">Cell membrane</keyword>
<evidence type="ECO:0000256" key="8">
    <source>
        <dbReference type="ARBA" id="ARBA00046534"/>
    </source>
</evidence>
<dbReference type="PIRSF" id="PIRSF031043">
    <property type="entry name" value="UCP031043"/>
    <property type="match status" value="1"/>
</dbReference>